<evidence type="ECO:0000256" key="6">
    <source>
        <dbReference type="SAM" id="SignalP"/>
    </source>
</evidence>
<feature type="signal peptide" evidence="6">
    <location>
        <begin position="1"/>
        <end position="18"/>
    </location>
</feature>
<evidence type="ECO:0000259" key="7">
    <source>
        <dbReference type="PROSITE" id="PS50923"/>
    </source>
</evidence>
<evidence type="ECO:0000256" key="2">
    <source>
        <dbReference type="ARBA" id="ARBA00022737"/>
    </source>
</evidence>
<feature type="compositionally biased region" description="Basic and acidic residues" evidence="5">
    <location>
        <begin position="95"/>
        <end position="123"/>
    </location>
</feature>
<dbReference type="PROSITE" id="PS50923">
    <property type="entry name" value="SUSHI"/>
    <property type="match status" value="1"/>
</dbReference>
<feature type="region of interest" description="Disordered" evidence="5">
    <location>
        <begin position="91"/>
        <end position="338"/>
    </location>
</feature>
<feature type="compositionally biased region" description="Basic and acidic residues" evidence="5">
    <location>
        <begin position="505"/>
        <end position="514"/>
    </location>
</feature>
<dbReference type="InterPro" id="IPR051277">
    <property type="entry name" value="SEZ6_CSMD_C4BPB_Regulators"/>
</dbReference>
<evidence type="ECO:0000313" key="8">
    <source>
        <dbReference type="EMBL" id="JAA57686.1"/>
    </source>
</evidence>
<feature type="compositionally biased region" description="Acidic residues" evidence="5">
    <location>
        <begin position="254"/>
        <end position="271"/>
    </location>
</feature>
<keyword evidence="1 6" id="KW-0732">Signal</keyword>
<feature type="region of interest" description="Disordered" evidence="5">
    <location>
        <begin position="561"/>
        <end position="588"/>
    </location>
</feature>
<feature type="compositionally biased region" description="Basic and acidic residues" evidence="5">
    <location>
        <begin position="301"/>
        <end position="310"/>
    </location>
</feature>
<dbReference type="InterPro" id="IPR000436">
    <property type="entry name" value="Sushi_SCR_CCP_dom"/>
</dbReference>
<feature type="domain" description="Sushi" evidence="7">
    <location>
        <begin position="28"/>
        <end position="82"/>
    </location>
</feature>
<dbReference type="EMBL" id="GACK01007348">
    <property type="protein sequence ID" value="JAA57686.1"/>
    <property type="molecule type" value="mRNA"/>
</dbReference>
<reference evidence="8" key="1">
    <citation type="submission" date="2012-11" db="EMBL/GenBank/DDBJ databases">
        <authorList>
            <person name="Lucero-Rivera Y.E."/>
            <person name="Tovar-Ramirez D."/>
        </authorList>
    </citation>
    <scope>NUCLEOTIDE SEQUENCE</scope>
    <source>
        <tissue evidence="8">Salivary gland</tissue>
    </source>
</reference>
<evidence type="ECO:0000256" key="3">
    <source>
        <dbReference type="ARBA" id="ARBA00023157"/>
    </source>
</evidence>
<feature type="compositionally biased region" description="Basic and acidic residues" evidence="5">
    <location>
        <begin position="361"/>
        <end position="370"/>
    </location>
</feature>
<accession>L7M045</accession>
<feature type="compositionally biased region" description="Basic and acidic residues" evidence="5">
    <location>
        <begin position="138"/>
        <end position="148"/>
    </location>
</feature>
<protein>
    <submittedName>
        <fullName evidence="8">Putative apoptotic chromatin condensation inducer in the nucleus</fullName>
    </submittedName>
</protein>
<dbReference type="InterPro" id="IPR035976">
    <property type="entry name" value="Sushi/SCR/CCP_sf"/>
</dbReference>
<organism evidence="8">
    <name type="scientific">Rhipicephalus pulchellus</name>
    <name type="common">Yellow backed tick</name>
    <name type="synonym">Dermacentor pulchellus</name>
    <dbReference type="NCBI Taxonomy" id="72859"/>
    <lineage>
        <taxon>Eukaryota</taxon>
        <taxon>Metazoa</taxon>
        <taxon>Ecdysozoa</taxon>
        <taxon>Arthropoda</taxon>
        <taxon>Chelicerata</taxon>
        <taxon>Arachnida</taxon>
        <taxon>Acari</taxon>
        <taxon>Parasitiformes</taxon>
        <taxon>Ixodida</taxon>
        <taxon>Ixodoidea</taxon>
        <taxon>Ixodidae</taxon>
        <taxon>Rhipicephalinae</taxon>
        <taxon>Rhipicephalus</taxon>
        <taxon>Rhipicephalus</taxon>
    </lineage>
</organism>
<dbReference type="CDD" id="cd00033">
    <property type="entry name" value="CCP"/>
    <property type="match status" value="1"/>
</dbReference>
<feature type="compositionally biased region" description="Basic residues" evidence="5">
    <location>
        <begin position="240"/>
        <end position="249"/>
    </location>
</feature>
<dbReference type="Gene3D" id="2.10.70.10">
    <property type="entry name" value="Complement Module, domain 1"/>
    <property type="match status" value="1"/>
</dbReference>
<evidence type="ECO:0000256" key="5">
    <source>
        <dbReference type="SAM" id="MobiDB-lite"/>
    </source>
</evidence>
<feature type="region of interest" description="Disordered" evidence="5">
    <location>
        <begin position="644"/>
        <end position="678"/>
    </location>
</feature>
<keyword evidence="3" id="KW-1015">Disulfide bond</keyword>
<feature type="compositionally biased region" description="Low complexity" evidence="5">
    <location>
        <begin position="654"/>
        <end position="671"/>
    </location>
</feature>
<evidence type="ECO:0000256" key="4">
    <source>
        <dbReference type="PROSITE-ProRule" id="PRU00302"/>
    </source>
</evidence>
<dbReference type="SMART" id="SM00032">
    <property type="entry name" value="CCP"/>
    <property type="match status" value="2"/>
</dbReference>
<reference evidence="8" key="2">
    <citation type="journal article" date="2015" name="J. Proteomics">
        <title>Sexual differences in the sialomes of the zebra tick, Rhipicephalus pulchellus.</title>
        <authorList>
            <person name="Tan A.W."/>
            <person name="Francischetti I.M."/>
            <person name="Slovak M."/>
            <person name="Kini R.M."/>
            <person name="Ribeiro J.M."/>
        </authorList>
    </citation>
    <scope>NUCLEOTIDE SEQUENCE</scope>
    <source>
        <tissue evidence="8">Salivary gland</tissue>
    </source>
</reference>
<comment type="caution">
    <text evidence="4">Lacks conserved residue(s) required for the propagation of feature annotation.</text>
</comment>
<keyword evidence="4" id="KW-0768">Sushi</keyword>
<evidence type="ECO:0000256" key="1">
    <source>
        <dbReference type="ARBA" id="ARBA00022729"/>
    </source>
</evidence>
<dbReference type="Pfam" id="PF00084">
    <property type="entry name" value="Sushi"/>
    <property type="match status" value="1"/>
</dbReference>
<feature type="compositionally biased region" description="Basic and acidic residues" evidence="5">
    <location>
        <begin position="223"/>
        <end position="237"/>
    </location>
</feature>
<feature type="region of interest" description="Disordered" evidence="5">
    <location>
        <begin position="493"/>
        <end position="530"/>
    </location>
</feature>
<proteinExistence type="evidence at transcript level"/>
<dbReference type="PANTHER" id="PTHR45656">
    <property type="entry name" value="PROTEIN CBR-CLEC-78"/>
    <property type="match status" value="1"/>
</dbReference>
<dbReference type="AlphaFoldDB" id="L7M045"/>
<feature type="compositionally biased region" description="Basic and acidic residues" evidence="5">
    <location>
        <begin position="180"/>
        <end position="193"/>
    </location>
</feature>
<dbReference type="SUPFAM" id="SSF57535">
    <property type="entry name" value="Complement control module/SCR domain"/>
    <property type="match status" value="1"/>
</dbReference>
<sequence>MTVAWPWLICALLGAVHASPSSGRDEDLGCPAPRSPENGLSLIFNRGRLVRYRCHPGFTLRGHGQAVCHHNTWNRPAPLCLAKNATRRASAKLPHPVEDKHGRRQPFEWDSSKDRLPLVDRKKAQLIGDQPMRRRHNGVRDSWERDEPSTANEVPATEQVLSRHSVHSADSSHHLKKGHHSESSAEQGDREDFTESAGLSAPREALRKQSDIPRYWRSHHGEHRAEGLNSDKNETTGHKTVSRAFKRSYLHSDDDYDLEDEDDDDDDDDDNTQPTRRGDISPFDDDEEHGRNSPPTVTFERGPKGDREPYDQSPGASRSSPVDYFGRPVQVLTGEKAHQQDALLRRQYEMAQQHRRAKVEEFRAREEVRFEPPPPVNAPVTSRPIDYFGRPVQVHTGEKAAQAEALLKRQYEMVQQRMQDNQLQEVRKRPDADFFPRQGVSEDVRFRGDREPLPGVTSRPVDYFGRPVQVLTGDKAAQAEAMLRRQYEEYQARLSSSRPSEPDYAEGRPVEFNRRPVQPASSPPLDHFGRPVQVLTGEKAGQQTELLRKQYEMAQRGAGAFQEARGRPTEEHRHRHQHGEQGTSGALRLSREDMELMSRLSPQLRASFVRDLRQARIKEETDPERANRFLSRYRSHAVSAADEMLADEPAAEITTASTEDTSSDTSTESSAKATYDQSCLQDRKRGRSFLSAPKVKHAYVYKYERKVLGKPAHSHYVLARYKCLLGYTLKYAKASALYCRQRQWIGEHPTCVRTSTLSTELQ</sequence>
<dbReference type="PANTHER" id="PTHR45656:SF4">
    <property type="entry name" value="PROTEIN CBR-CLEC-78"/>
    <property type="match status" value="1"/>
</dbReference>
<name>L7M045_RHIPC</name>
<keyword evidence="2" id="KW-0677">Repeat</keyword>
<feature type="region of interest" description="Disordered" evidence="5">
    <location>
        <begin position="361"/>
        <end position="385"/>
    </location>
</feature>
<feature type="chain" id="PRO_5003981328" evidence="6">
    <location>
        <begin position="19"/>
        <end position="762"/>
    </location>
</feature>